<evidence type="ECO:0000256" key="4">
    <source>
        <dbReference type="ARBA" id="ARBA00010561"/>
    </source>
</evidence>
<evidence type="ECO:0000256" key="14">
    <source>
        <dbReference type="ARBA" id="ARBA00025228"/>
    </source>
</evidence>
<dbReference type="InterPro" id="IPR003805">
    <property type="entry name" value="CobS"/>
</dbReference>
<keyword evidence="11 19" id="KW-0460">Magnesium</keyword>
<keyword evidence="21" id="KW-1185">Reference proteome</keyword>
<dbReference type="GO" id="GO:0005886">
    <property type="term" value="C:plasma membrane"/>
    <property type="evidence" value="ECO:0007669"/>
    <property type="project" value="UniProtKB-SubCell"/>
</dbReference>
<keyword evidence="9 19" id="KW-0808">Transferase</keyword>
<dbReference type="UniPathway" id="UPA00148">
    <property type="reaction ID" value="UER00238"/>
</dbReference>
<evidence type="ECO:0000256" key="9">
    <source>
        <dbReference type="ARBA" id="ARBA00022679"/>
    </source>
</evidence>
<dbReference type="OrthoDB" id="9794223at2"/>
<dbReference type="GO" id="GO:0008818">
    <property type="term" value="F:cobalamin 5'-phosphate synthase activity"/>
    <property type="evidence" value="ECO:0007669"/>
    <property type="project" value="UniProtKB-UniRule"/>
</dbReference>
<keyword evidence="13 19" id="KW-0472">Membrane</keyword>
<dbReference type="GO" id="GO:0009236">
    <property type="term" value="P:cobalamin biosynthetic process"/>
    <property type="evidence" value="ECO:0007669"/>
    <property type="project" value="UniProtKB-UniRule"/>
</dbReference>
<dbReference type="EMBL" id="MOMC01000040">
    <property type="protein sequence ID" value="ONH28370.1"/>
    <property type="molecule type" value="Genomic_DNA"/>
</dbReference>
<evidence type="ECO:0000256" key="6">
    <source>
        <dbReference type="ARBA" id="ARBA00015850"/>
    </source>
</evidence>
<comment type="caution">
    <text evidence="20">The sequence shown here is derived from an EMBL/GenBank/DDBJ whole genome shotgun (WGS) entry which is preliminary data.</text>
</comment>
<dbReference type="GO" id="GO:0051073">
    <property type="term" value="F:adenosylcobinamide-GDP ribazoletransferase activity"/>
    <property type="evidence" value="ECO:0007669"/>
    <property type="project" value="UniProtKB-UniRule"/>
</dbReference>
<evidence type="ECO:0000256" key="11">
    <source>
        <dbReference type="ARBA" id="ARBA00022842"/>
    </source>
</evidence>
<keyword evidence="7 19" id="KW-1003">Cell membrane</keyword>
<evidence type="ECO:0000256" key="18">
    <source>
        <dbReference type="ARBA" id="ARBA00049504"/>
    </source>
</evidence>
<comment type="pathway">
    <text evidence="3 19">Cofactor biosynthesis; adenosylcobalamin biosynthesis; adenosylcobalamin from cob(II)yrinate a,c-diamide: step 7/7.</text>
</comment>
<dbReference type="Proteomes" id="UP000188929">
    <property type="component" value="Unassembled WGS sequence"/>
</dbReference>
<evidence type="ECO:0000256" key="15">
    <source>
        <dbReference type="ARBA" id="ARBA00032605"/>
    </source>
</evidence>
<comment type="similarity">
    <text evidence="4 19">Belongs to the CobS family.</text>
</comment>
<feature type="transmembrane region" description="Helical" evidence="19">
    <location>
        <begin position="33"/>
        <end position="53"/>
    </location>
</feature>
<comment type="catalytic activity">
    <reaction evidence="18 19">
        <text>alpha-ribazole 5'-phosphate + adenosylcob(III)inamide-GDP = adenosylcob(III)alamin 5'-phosphate + GMP + H(+)</text>
        <dbReference type="Rhea" id="RHEA:23560"/>
        <dbReference type="ChEBI" id="CHEBI:15378"/>
        <dbReference type="ChEBI" id="CHEBI:57918"/>
        <dbReference type="ChEBI" id="CHEBI:58115"/>
        <dbReference type="ChEBI" id="CHEBI:60487"/>
        <dbReference type="ChEBI" id="CHEBI:60493"/>
        <dbReference type="EC" id="2.7.8.26"/>
    </reaction>
</comment>
<evidence type="ECO:0000256" key="12">
    <source>
        <dbReference type="ARBA" id="ARBA00022989"/>
    </source>
</evidence>
<dbReference type="PANTHER" id="PTHR34148">
    <property type="entry name" value="ADENOSYLCOBINAMIDE-GDP RIBAZOLETRANSFERASE"/>
    <property type="match status" value="1"/>
</dbReference>
<organism evidence="20 21">
    <name type="scientific">Pseudofrankia asymbiotica</name>
    <dbReference type="NCBI Taxonomy" id="1834516"/>
    <lineage>
        <taxon>Bacteria</taxon>
        <taxon>Bacillati</taxon>
        <taxon>Actinomycetota</taxon>
        <taxon>Actinomycetes</taxon>
        <taxon>Frankiales</taxon>
        <taxon>Frankiaceae</taxon>
        <taxon>Pseudofrankia</taxon>
    </lineage>
</organism>
<comment type="catalytic activity">
    <reaction evidence="17 19">
        <text>alpha-ribazole + adenosylcob(III)inamide-GDP = adenosylcob(III)alamin + GMP + H(+)</text>
        <dbReference type="Rhea" id="RHEA:16049"/>
        <dbReference type="ChEBI" id="CHEBI:10329"/>
        <dbReference type="ChEBI" id="CHEBI:15378"/>
        <dbReference type="ChEBI" id="CHEBI:18408"/>
        <dbReference type="ChEBI" id="CHEBI:58115"/>
        <dbReference type="ChEBI" id="CHEBI:60487"/>
        <dbReference type="EC" id="2.7.8.26"/>
    </reaction>
</comment>
<protein>
    <recommendedName>
        <fullName evidence="6 19">Adenosylcobinamide-GDP ribazoletransferase</fullName>
        <ecNumber evidence="5 19">2.7.8.26</ecNumber>
    </recommendedName>
    <alternativeName>
        <fullName evidence="16 19">Cobalamin synthase</fullName>
    </alternativeName>
    <alternativeName>
        <fullName evidence="15 19">Cobalamin-5'-phosphate synthase</fullName>
    </alternativeName>
</protein>
<evidence type="ECO:0000256" key="10">
    <source>
        <dbReference type="ARBA" id="ARBA00022692"/>
    </source>
</evidence>
<dbReference type="EC" id="2.7.8.26" evidence="5 19"/>
<dbReference type="RefSeq" id="WP_076818607.1">
    <property type="nucleotide sequence ID" value="NZ_MOMC01000040.1"/>
</dbReference>
<evidence type="ECO:0000256" key="13">
    <source>
        <dbReference type="ARBA" id="ARBA00023136"/>
    </source>
</evidence>
<dbReference type="Pfam" id="PF02654">
    <property type="entry name" value="CobS"/>
    <property type="match status" value="1"/>
</dbReference>
<keyword evidence="10 19" id="KW-0812">Transmembrane</keyword>
<reference evidence="21" key="1">
    <citation type="submission" date="2016-10" db="EMBL/GenBank/DDBJ databases">
        <title>Frankia sp. NRRL B-16386 Genome sequencing.</title>
        <authorList>
            <person name="Ghodhbane-Gtari F."/>
            <person name="Swanson E."/>
            <person name="Gueddou A."/>
            <person name="Hezbri K."/>
            <person name="Ktari K."/>
            <person name="Nouioui I."/>
            <person name="Morris K."/>
            <person name="Simpson S."/>
            <person name="Abebe-Akele F."/>
            <person name="Thomas K."/>
            <person name="Gtari M."/>
            <person name="Tisa L.S."/>
        </authorList>
    </citation>
    <scope>NUCLEOTIDE SEQUENCE [LARGE SCALE GENOMIC DNA]</scope>
    <source>
        <strain evidence="21">NRRL B-16386</strain>
    </source>
</reference>
<dbReference type="PANTHER" id="PTHR34148:SF1">
    <property type="entry name" value="ADENOSYLCOBINAMIDE-GDP RIBAZOLETRANSFERASE"/>
    <property type="match status" value="1"/>
</dbReference>
<evidence type="ECO:0000256" key="16">
    <source>
        <dbReference type="ARBA" id="ARBA00032853"/>
    </source>
</evidence>
<evidence type="ECO:0000256" key="2">
    <source>
        <dbReference type="ARBA" id="ARBA00004651"/>
    </source>
</evidence>
<feature type="transmembrane region" description="Helical" evidence="19">
    <location>
        <begin position="116"/>
        <end position="142"/>
    </location>
</feature>
<comment type="cofactor">
    <cofactor evidence="1 19">
        <name>Mg(2+)</name>
        <dbReference type="ChEBI" id="CHEBI:18420"/>
    </cofactor>
</comment>
<evidence type="ECO:0000256" key="8">
    <source>
        <dbReference type="ARBA" id="ARBA00022573"/>
    </source>
</evidence>
<sequence>MSLRAMLAVLVAAPVRPTEPVSRTAASRLTALAPLGGLLLGLVTAVIVVTIRVWAQLPGGQPQSLLPAAGGLALLALATGARHLTGLAAVADALAHDRAGRDAPDWDAPAESPGGALGAVGAVTVLFTVLIQVFALSTAILAHRGTVSILVACLASRLAVTLAGARASGEPEAGEVPTTRLSARAGAPAGTAASTTASAATSRRRIVVGRVSASGAALATALSFALAAIAGRLDYDGGDPSRALRAVVALALATAAGLLLRRFLTRRSGGVPAPVLGAVIELTVTVALITMAFTVPDRIQDAIGG</sequence>
<feature type="transmembrane region" description="Helical" evidence="19">
    <location>
        <begin position="211"/>
        <end position="231"/>
    </location>
</feature>
<evidence type="ECO:0000313" key="20">
    <source>
        <dbReference type="EMBL" id="ONH28370.1"/>
    </source>
</evidence>
<gene>
    <name evidence="19" type="primary">cobS</name>
    <name evidence="20" type="ORF">BL253_19440</name>
</gene>
<evidence type="ECO:0000256" key="3">
    <source>
        <dbReference type="ARBA" id="ARBA00004663"/>
    </source>
</evidence>
<comment type="function">
    <text evidence="14 19">Joins adenosylcobinamide-GDP and alpha-ribazole to generate adenosylcobalamin (Ado-cobalamin). Also synthesizes adenosylcobalamin 5'-phosphate from adenosylcobinamide-GDP and alpha-ribazole 5'-phosphate.</text>
</comment>
<evidence type="ECO:0000256" key="7">
    <source>
        <dbReference type="ARBA" id="ARBA00022475"/>
    </source>
</evidence>
<dbReference type="HAMAP" id="MF_00719">
    <property type="entry name" value="CobS"/>
    <property type="match status" value="1"/>
</dbReference>
<evidence type="ECO:0000256" key="5">
    <source>
        <dbReference type="ARBA" id="ARBA00013200"/>
    </source>
</evidence>
<accession>A0A1V2IA73</accession>
<dbReference type="STRING" id="1834516.BL253_19440"/>
<evidence type="ECO:0000313" key="21">
    <source>
        <dbReference type="Proteomes" id="UP000188929"/>
    </source>
</evidence>
<dbReference type="AlphaFoldDB" id="A0A1V2IA73"/>
<proteinExistence type="inferred from homology"/>
<comment type="subcellular location">
    <subcellularLocation>
        <location evidence="2 19">Cell membrane</location>
        <topology evidence="2 19">Multi-pass membrane protein</topology>
    </subcellularLocation>
</comment>
<name>A0A1V2IA73_9ACTN</name>
<evidence type="ECO:0000256" key="1">
    <source>
        <dbReference type="ARBA" id="ARBA00001946"/>
    </source>
</evidence>
<keyword evidence="8 19" id="KW-0169">Cobalamin biosynthesis</keyword>
<feature type="transmembrane region" description="Helical" evidence="19">
    <location>
        <begin position="273"/>
        <end position="295"/>
    </location>
</feature>
<feature type="transmembrane region" description="Helical" evidence="19">
    <location>
        <begin position="243"/>
        <end position="261"/>
    </location>
</feature>
<evidence type="ECO:0000256" key="17">
    <source>
        <dbReference type="ARBA" id="ARBA00048623"/>
    </source>
</evidence>
<keyword evidence="12 19" id="KW-1133">Transmembrane helix</keyword>
<evidence type="ECO:0000256" key="19">
    <source>
        <dbReference type="HAMAP-Rule" id="MF_00719"/>
    </source>
</evidence>